<evidence type="ECO:0000313" key="3">
    <source>
        <dbReference type="Proteomes" id="UP000053237"/>
    </source>
</evidence>
<dbReference type="Proteomes" id="UP000053237">
    <property type="component" value="Unassembled WGS sequence"/>
</dbReference>
<keyword evidence="3" id="KW-1185">Reference proteome</keyword>
<proteinExistence type="predicted"/>
<dbReference type="InParanoid" id="A0A024FVL6"/>
<organism evidence="2 3">
    <name type="scientific">Albugo candida</name>
    <dbReference type="NCBI Taxonomy" id="65357"/>
    <lineage>
        <taxon>Eukaryota</taxon>
        <taxon>Sar</taxon>
        <taxon>Stramenopiles</taxon>
        <taxon>Oomycota</taxon>
        <taxon>Peronosporomycetes</taxon>
        <taxon>Albuginales</taxon>
        <taxon>Albuginaceae</taxon>
        <taxon>Albugo</taxon>
    </lineage>
</organism>
<sequence length="302" mass="35198">MEKQEMVTTIAELEAQNHHIMEQKVKHVLYSKQKLLAEQKRWERDKIAAVESIQDTLKHELESQMSQTTESVARENKHYQMEIKYQNAQVEKILHAHDTLKAQYRQLRQDRQLQEQMIQKLSQKVAFFMQVVPKLQRQEMTVSNDSSHHGKTFRRIKDCTSLQQQTDQNFLPVVNHRTSESADSASCKAVLGRRSEQSMQSIMNATNDALESHIQKCLMQNWKADVDGKLKEYAGYRMEQTTSNGKWKSRSMQPSGILEEVKDSLLHKKTVSRPPIHAMNNYNARVKGKNELHRQVATRSTR</sequence>
<feature type="coiled-coil region" evidence="1">
    <location>
        <begin position="90"/>
        <end position="124"/>
    </location>
</feature>
<gene>
    <name evidence="2" type="ORF">BN9_120970</name>
</gene>
<name>A0A024FVL6_9STRA</name>
<evidence type="ECO:0000256" key="1">
    <source>
        <dbReference type="SAM" id="Coils"/>
    </source>
</evidence>
<dbReference type="AlphaFoldDB" id="A0A024FVL6"/>
<dbReference type="OrthoDB" id="166611at2759"/>
<protein>
    <submittedName>
        <fullName evidence="2">Uncharacterized protein</fullName>
    </submittedName>
</protein>
<keyword evidence="1" id="KW-0175">Coiled coil</keyword>
<evidence type="ECO:0000313" key="2">
    <source>
        <dbReference type="EMBL" id="CCI10947.1"/>
    </source>
</evidence>
<accession>A0A024FVL6</accession>
<reference evidence="2 3" key="1">
    <citation type="submission" date="2012-05" db="EMBL/GenBank/DDBJ databases">
        <title>Recombination and specialization in a pathogen metapopulation.</title>
        <authorList>
            <person name="Gardiner A."/>
            <person name="Kemen E."/>
            <person name="Schultz-Larsen T."/>
            <person name="MacLean D."/>
            <person name="Van Oosterhout C."/>
            <person name="Jones J.D.G."/>
        </authorList>
    </citation>
    <scope>NUCLEOTIDE SEQUENCE [LARGE SCALE GENOMIC DNA]</scope>
    <source>
        <strain evidence="2 3">Ac Nc2</strain>
    </source>
</reference>
<dbReference type="EMBL" id="CAIX01000475">
    <property type="protein sequence ID" value="CCI10947.1"/>
    <property type="molecule type" value="Genomic_DNA"/>
</dbReference>
<comment type="caution">
    <text evidence="2">The sequence shown here is derived from an EMBL/GenBank/DDBJ whole genome shotgun (WGS) entry which is preliminary data.</text>
</comment>